<gene>
    <name evidence="9" type="ORF">FHU41_001309</name>
</gene>
<dbReference type="AlphaFoldDB" id="A0A7Y9S5T9"/>
<evidence type="ECO:0000256" key="3">
    <source>
        <dbReference type="ARBA" id="ARBA00022475"/>
    </source>
</evidence>
<evidence type="ECO:0000256" key="7">
    <source>
        <dbReference type="RuleBase" id="RU363032"/>
    </source>
</evidence>
<dbReference type="RefSeq" id="WP_179388771.1">
    <property type="nucleotide sequence ID" value="NZ_JACBYQ010000001.1"/>
</dbReference>
<feature type="transmembrane region" description="Helical" evidence="7">
    <location>
        <begin position="120"/>
        <end position="142"/>
    </location>
</feature>
<keyword evidence="4 7" id="KW-0812">Transmembrane</keyword>
<protein>
    <submittedName>
        <fullName evidence="9">Oligopeptide transport system permease protein</fullName>
    </submittedName>
</protein>
<evidence type="ECO:0000256" key="5">
    <source>
        <dbReference type="ARBA" id="ARBA00022989"/>
    </source>
</evidence>
<keyword evidence="5 7" id="KW-1133">Transmembrane helix</keyword>
<evidence type="ECO:0000259" key="8">
    <source>
        <dbReference type="PROSITE" id="PS50928"/>
    </source>
</evidence>
<dbReference type="PANTHER" id="PTHR43386">
    <property type="entry name" value="OLIGOPEPTIDE TRANSPORT SYSTEM PERMEASE PROTEIN APPC"/>
    <property type="match status" value="1"/>
</dbReference>
<feature type="transmembrane region" description="Helical" evidence="7">
    <location>
        <begin position="233"/>
        <end position="260"/>
    </location>
</feature>
<dbReference type="InterPro" id="IPR035906">
    <property type="entry name" value="MetI-like_sf"/>
</dbReference>
<dbReference type="InterPro" id="IPR050366">
    <property type="entry name" value="BP-dependent_transpt_permease"/>
</dbReference>
<evidence type="ECO:0000313" key="9">
    <source>
        <dbReference type="EMBL" id="NYE95088.1"/>
    </source>
</evidence>
<reference evidence="9 10" key="1">
    <citation type="submission" date="2020-07" db="EMBL/GenBank/DDBJ databases">
        <title>Sequencing the genomes of 1000 actinobacteria strains.</title>
        <authorList>
            <person name="Klenk H.-P."/>
        </authorList>
    </citation>
    <scope>NUCLEOTIDE SEQUENCE [LARGE SCALE GENOMIC DNA]</scope>
    <source>
        <strain evidence="9 10">DSM 102047</strain>
    </source>
</reference>
<accession>A0A7Y9S5T9</accession>
<feature type="domain" description="ABC transmembrane type-1" evidence="8">
    <location>
        <begin position="112"/>
        <end position="305"/>
    </location>
</feature>
<keyword evidence="10" id="KW-1185">Reference proteome</keyword>
<evidence type="ECO:0000256" key="2">
    <source>
        <dbReference type="ARBA" id="ARBA00022448"/>
    </source>
</evidence>
<sequence>MSSKKREIEHFVAPLEETPLQAVDSTISDTAPASLWTDAWHSLRKKPLFLISAFLILLIALVSLFPQLFSPLDPTSFTACDLSHSLEGPSAGHILGYNKQGCDIYSRVIYGTRASVSVGILSTIGVVLLGGILGALAGFFGGWLDSIIARLGDIFFALPLILGALVVAQLPYFQENPGILSVVFILVAFGWPNIARITRGAIIEVKHADFITASTSLGVSRFGSLIKHAIPNALAPIIVVATISLGTFIVAEATLSFLSIGLPGSMMSWGKDISDAQSLLRTNPEVLIYPAVALSVTVLSFIMLGDAVKDALDPKARKQ</sequence>
<dbReference type="InterPro" id="IPR025966">
    <property type="entry name" value="OppC_N"/>
</dbReference>
<dbReference type="SUPFAM" id="SSF161098">
    <property type="entry name" value="MetI-like"/>
    <property type="match status" value="1"/>
</dbReference>
<dbReference type="CDD" id="cd06261">
    <property type="entry name" value="TM_PBP2"/>
    <property type="match status" value="1"/>
</dbReference>
<evidence type="ECO:0000313" key="10">
    <source>
        <dbReference type="Proteomes" id="UP000521748"/>
    </source>
</evidence>
<dbReference type="PANTHER" id="PTHR43386:SF6">
    <property type="entry name" value="ABC TRANSPORTER PERMEASE PROTEIN"/>
    <property type="match status" value="1"/>
</dbReference>
<evidence type="ECO:0000256" key="6">
    <source>
        <dbReference type="ARBA" id="ARBA00023136"/>
    </source>
</evidence>
<comment type="subcellular location">
    <subcellularLocation>
        <location evidence="1 7">Cell membrane</location>
        <topology evidence="1 7">Multi-pass membrane protein</topology>
    </subcellularLocation>
</comment>
<comment type="caution">
    <text evidence="9">The sequence shown here is derived from an EMBL/GenBank/DDBJ whole genome shotgun (WGS) entry which is preliminary data.</text>
</comment>
<name>A0A7Y9S5T9_9MICC</name>
<feature type="transmembrane region" description="Helical" evidence="7">
    <location>
        <begin position="154"/>
        <end position="172"/>
    </location>
</feature>
<evidence type="ECO:0000256" key="1">
    <source>
        <dbReference type="ARBA" id="ARBA00004651"/>
    </source>
</evidence>
<dbReference type="InterPro" id="IPR000515">
    <property type="entry name" value="MetI-like"/>
</dbReference>
<comment type="similarity">
    <text evidence="7">Belongs to the binding-protein-dependent transport system permease family.</text>
</comment>
<dbReference type="Gene3D" id="1.10.3720.10">
    <property type="entry name" value="MetI-like"/>
    <property type="match status" value="1"/>
</dbReference>
<keyword evidence="3" id="KW-1003">Cell membrane</keyword>
<dbReference type="Pfam" id="PF12911">
    <property type="entry name" value="OppC_N"/>
    <property type="match status" value="1"/>
</dbReference>
<keyword evidence="2 7" id="KW-0813">Transport</keyword>
<feature type="transmembrane region" description="Helical" evidence="7">
    <location>
        <begin position="178"/>
        <end position="195"/>
    </location>
</feature>
<organism evidence="9 10">
    <name type="scientific">Psychromicrobium silvestre</name>
    <dbReference type="NCBI Taxonomy" id="1645614"/>
    <lineage>
        <taxon>Bacteria</taxon>
        <taxon>Bacillati</taxon>
        <taxon>Actinomycetota</taxon>
        <taxon>Actinomycetes</taxon>
        <taxon>Micrococcales</taxon>
        <taxon>Micrococcaceae</taxon>
        <taxon>Psychromicrobium</taxon>
    </lineage>
</organism>
<dbReference type="GO" id="GO:0055085">
    <property type="term" value="P:transmembrane transport"/>
    <property type="evidence" value="ECO:0007669"/>
    <property type="project" value="InterPro"/>
</dbReference>
<feature type="transmembrane region" description="Helical" evidence="7">
    <location>
        <begin position="48"/>
        <end position="69"/>
    </location>
</feature>
<dbReference type="GO" id="GO:0005886">
    <property type="term" value="C:plasma membrane"/>
    <property type="evidence" value="ECO:0007669"/>
    <property type="project" value="UniProtKB-SubCell"/>
</dbReference>
<evidence type="ECO:0000256" key="4">
    <source>
        <dbReference type="ARBA" id="ARBA00022692"/>
    </source>
</evidence>
<dbReference type="Pfam" id="PF00528">
    <property type="entry name" value="BPD_transp_1"/>
    <property type="match status" value="1"/>
</dbReference>
<dbReference type="PROSITE" id="PS50928">
    <property type="entry name" value="ABC_TM1"/>
    <property type="match status" value="1"/>
</dbReference>
<dbReference type="Proteomes" id="UP000521748">
    <property type="component" value="Unassembled WGS sequence"/>
</dbReference>
<proteinExistence type="inferred from homology"/>
<dbReference type="EMBL" id="JACBYQ010000001">
    <property type="protein sequence ID" value="NYE95088.1"/>
    <property type="molecule type" value="Genomic_DNA"/>
</dbReference>
<keyword evidence="6 7" id="KW-0472">Membrane</keyword>
<feature type="transmembrane region" description="Helical" evidence="7">
    <location>
        <begin position="287"/>
        <end position="308"/>
    </location>
</feature>